<protein>
    <recommendedName>
        <fullName evidence="5">Secreted protein</fullName>
    </recommendedName>
</protein>
<feature type="region of interest" description="Disordered" evidence="1">
    <location>
        <begin position="54"/>
        <end position="147"/>
    </location>
</feature>
<sequence>MKTCKTKIFATVATLALASGPALAQQNDMPLRDGERMIERIDPISGATIRIITRQPAPMTQEGAEASGQDTASEETGSAKQMPADDGQSDVGRTAESYSQSQRRDELAFGENERLDGTTTGAIRSADAPTIGVTDPMGETEAASGDMDETNFEFDAAGFDMNEFARELYELGYRQGYVSALTDLRMRAARQQQMRRDSSMRSRDNRGQMQGGMQQRNMPQGNMMQRGDMQPGNMQRGNMMPQGDMSNRIQIGQDANGDTVVVLPPGMTPQMFLQHMSRMQAD</sequence>
<evidence type="ECO:0000313" key="3">
    <source>
        <dbReference type="EMBL" id="CUH40242.1"/>
    </source>
</evidence>
<feature type="chain" id="PRO_5005809930" description="Secreted protein" evidence="2">
    <location>
        <begin position="25"/>
        <end position="282"/>
    </location>
</feature>
<feature type="region of interest" description="Disordered" evidence="1">
    <location>
        <begin position="192"/>
        <end position="238"/>
    </location>
</feature>
<dbReference type="Proteomes" id="UP000049455">
    <property type="component" value="Unassembled WGS sequence"/>
</dbReference>
<reference evidence="3 4" key="1">
    <citation type="submission" date="2015-09" db="EMBL/GenBank/DDBJ databases">
        <authorList>
            <person name="Jackson K.R."/>
            <person name="Lunt B.L."/>
            <person name="Fisher J.N.B."/>
            <person name="Gardner A.V."/>
            <person name="Bailey M.E."/>
            <person name="Deus L.M."/>
            <person name="Earl A.S."/>
            <person name="Gibby P.D."/>
            <person name="Hartmann K.A."/>
            <person name="Liu J.E."/>
            <person name="Manci A.M."/>
            <person name="Nielsen D.A."/>
            <person name="Solomon M.B."/>
            <person name="Breakwell D.P."/>
            <person name="Burnett S.H."/>
            <person name="Grose J.H."/>
        </authorList>
    </citation>
    <scope>NUCLEOTIDE SEQUENCE [LARGE SCALE GENOMIC DNA]</scope>
    <source>
        <strain evidence="3 4">CECT 7799</strain>
    </source>
</reference>
<feature type="compositionally biased region" description="Low complexity" evidence="1">
    <location>
        <begin position="207"/>
        <end position="226"/>
    </location>
</feature>
<dbReference type="AlphaFoldDB" id="A0A0M7BEM5"/>
<keyword evidence="4" id="KW-1185">Reference proteome</keyword>
<feature type="compositionally biased region" description="Basic and acidic residues" evidence="1">
    <location>
        <begin position="102"/>
        <end position="116"/>
    </location>
</feature>
<dbReference type="RefSeq" id="WP_055664308.1">
    <property type="nucleotide sequence ID" value="NZ_CYPR01000199.1"/>
</dbReference>
<evidence type="ECO:0000256" key="1">
    <source>
        <dbReference type="SAM" id="MobiDB-lite"/>
    </source>
</evidence>
<proteinExistence type="predicted"/>
<feature type="signal peptide" evidence="2">
    <location>
        <begin position="1"/>
        <end position="24"/>
    </location>
</feature>
<evidence type="ECO:0000256" key="2">
    <source>
        <dbReference type="SAM" id="SignalP"/>
    </source>
</evidence>
<organism evidence="3 4">
    <name type="scientific">Jannaschia seosinensis</name>
    <dbReference type="NCBI Taxonomy" id="313367"/>
    <lineage>
        <taxon>Bacteria</taxon>
        <taxon>Pseudomonadati</taxon>
        <taxon>Pseudomonadota</taxon>
        <taxon>Alphaproteobacteria</taxon>
        <taxon>Rhodobacterales</taxon>
        <taxon>Roseobacteraceae</taxon>
        <taxon>Jannaschia</taxon>
    </lineage>
</organism>
<feature type="compositionally biased region" description="Polar residues" evidence="1">
    <location>
        <begin position="68"/>
        <end position="79"/>
    </location>
</feature>
<evidence type="ECO:0008006" key="5">
    <source>
        <dbReference type="Google" id="ProtNLM"/>
    </source>
</evidence>
<feature type="compositionally biased region" description="Basic and acidic residues" evidence="1">
    <location>
        <begin position="194"/>
        <end position="206"/>
    </location>
</feature>
<accession>A0A0M7BEM5</accession>
<dbReference type="OrthoDB" id="10018561at2"/>
<name>A0A0M7BEM5_9RHOB</name>
<keyword evidence="2" id="KW-0732">Signal</keyword>
<gene>
    <name evidence="3" type="ORF">JSE7799_02972</name>
</gene>
<dbReference type="EMBL" id="CYPR01000199">
    <property type="protein sequence ID" value="CUH40242.1"/>
    <property type="molecule type" value="Genomic_DNA"/>
</dbReference>
<evidence type="ECO:0000313" key="4">
    <source>
        <dbReference type="Proteomes" id="UP000049455"/>
    </source>
</evidence>